<organism evidence="3">
    <name type="scientific">hydrothermal vent metagenome</name>
    <dbReference type="NCBI Taxonomy" id="652676"/>
    <lineage>
        <taxon>unclassified sequences</taxon>
        <taxon>metagenomes</taxon>
        <taxon>ecological metagenomes</taxon>
    </lineage>
</organism>
<dbReference type="PANTHER" id="PTHR45228:SF1">
    <property type="entry name" value="CYCLIC DI-GMP PHOSPHODIESTERASE TM_0186"/>
    <property type="match status" value="1"/>
</dbReference>
<feature type="domain" description="HD-GYP" evidence="2">
    <location>
        <begin position="163"/>
        <end position="355"/>
    </location>
</feature>
<dbReference type="InterPro" id="IPR001789">
    <property type="entry name" value="Sig_transdc_resp-reg_receiver"/>
</dbReference>
<dbReference type="EMBL" id="FPHM01000059">
    <property type="protein sequence ID" value="SFV60113.1"/>
    <property type="molecule type" value="Genomic_DNA"/>
</dbReference>
<dbReference type="Gene3D" id="1.10.3210.10">
    <property type="entry name" value="Hypothetical protein af1432"/>
    <property type="match status" value="1"/>
</dbReference>
<gene>
    <name evidence="3" type="ORF">MNB_SV-13-364</name>
</gene>
<dbReference type="SUPFAM" id="SSF109604">
    <property type="entry name" value="HD-domain/PDEase-like"/>
    <property type="match status" value="1"/>
</dbReference>
<dbReference type="InterPro" id="IPR011006">
    <property type="entry name" value="CheY-like_superfamily"/>
</dbReference>
<dbReference type="PROSITE" id="PS50110">
    <property type="entry name" value="RESPONSE_REGULATORY"/>
    <property type="match status" value="1"/>
</dbReference>
<dbReference type="SUPFAM" id="SSF52172">
    <property type="entry name" value="CheY-like"/>
    <property type="match status" value="1"/>
</dbReference>
<dbReference type="AlphaFoldDB" id="A0A1W1C2X6"/>
<feature type="domain" description="Response regulatory" evidence="1">
    <location>
        <begin position="11"/>
        <end position="126"/>
    </location>
</feature>
<dbReference type="InterPro" id="IPR037522">
    <property type="entry name" value="HD_GYP_dom"/>
</dbReference>
<dbReference type="PANTHER" id="PTHR45228">
    <property type="entry name" value="CYCLIC DI-GMP PHOSPHODIESTERASE TM_0186-RELATED"/>
    <property type="match status" value="1"/>
</dbReference>
<protein>
    <submittedName>
        <fullName evidence="3">Sensory transduction protein containing HD_GYP domain</fullName>
    </submittedName>
</protein>
<proteinExistence type="predicted"/>
<dbReference type="GO" id="GO:0000160">
    <property type="term" value="P:phosphorelay signal transduction system"/>
    <property type="evidence" value="ECO:0007669"/>
    <property type="project" value="InterPro"/>
</dbReference>
<evidence type="ECO:0000313" key="3">
    <source>
        <dbReference type="EMBL" id="SFV60113.1"/>
    </source>
</evidence>
<evidence type="ECO:0000259" key="2">
    <source>
        <dbReference type="PROSITE" id="PS51832"/>
    </source>
</evidence>
<dbReference type="CDD" id="cd00077">
    <property type="entry name" value="HDc"/>
    <property type="match status" value="1"/>
</dbReference>
<name>A0A1W1C2X6_9ZZZZ</name>
<dbReference type="Pfam" id="PF13487">
    <property type="entry name" value="HD_5"/>
    <property type="match status" value="1"/>
</dbReference>
<dbReference type="InterPro" id="IPR052020">
    <property type="entry name" value="Cyclic_di-GMP/3'3'-cGAMP_PDE"/>
</dbReference>
<dbReference type="PROSITE" id="PS51832">
    <property type="entry name" value="HD_GYP"/>
    <property type="match status" value="1"/>
</dbReference>
<evidence type="ECO:0000259" key="1">
    <source>
        <dbReference type="PROSITE" id="PS50110"/>
    </source>
</evidence>
<dbReference type="InterPro" id="IPR003607">
    <property type="entry name" value="HD/PDEase_dom"/>
</dbReference>
<reference evidence="3" key="1">
    <citation type="submission" date="2016-10" db="EMBL/GenBank/DDBJ databases">
        <authorList>
            <person name="de Groot N.N."/>
        </authorList>
    </citation>
    <scope>NUCLEOTIDE SEQUENCE</scope>
</reference>
<dbReference type="Gene3D" id="3.40.50.2300">
    <property type="match status" value="1"/>
</dbReference>
<dbReference type="SMART" id="SM00448">
    <property type="entry name" value="REC"/>
    <property type="match status" value="1"/>
</dbReference>
<sequence length="355" mass="40663">MVNLTKFGTISLLSVEDDSFNQELASAIFLEYPMVTVLQASQGIEAIEILKMYKIDIILLDLIMPQMDGFATLKYIKEHDEYKDIPVIVVTSEENERKTTYRLGANDFISKPYNPMELKLRVFNNLQIKSFFELMEEIKDDVENEGVISEGHLLHLQEALRIADNSQKQLLSKLGNISHSNAHKDEQASERLGAYARLLAQIYGLNNKEIDNLFYAMAIYDIGLLRIPKKKLKNLELKAYEQHPELGLKVLESLEETNLIIMAKDITIAHHENWDGSGYPKGLKGEEISLYARITALVDLFDELTAKRIYDKDSMGVNDALNVIKREKGIKLDPTLVEMFSENFSQFKEIKYKFS</sequence>
<accession>A0A1W1C2X6</accession>
<dbReference type="Pfam" id="PF00072">
    <property type="entry name" value="Response_reg"/>
    <property type="match status" value="1"/>
</dbReference>